<dbReference type="Proteomes" id="UP001064048">
    <property type="component" value="Chromosome 9"/>
</dbReference>
<comment type="caution">
    <text evidence="1">The sequence shown here is derived from an EMBL/GenBank/DDBJ whole genome shotgun (WGS) entry which is preliminary data.</text>
</comment>
<proteinExistence type="predicted"/>
<accession>A0ACC0L0K4</accession>
<protein>
    <submittedName>
        <fullName evidence="1">Uncharacterized protein</fullName>
    </submittedName>
</protein>
<reference evidence="1 2" key="1">
    <citation type="journal article" date="2022" name="Genome Biol. Evol.">
        <title>The Spruce Budworm Genome: Reconstructing the Evolutionary History of Antifreeze Proteins.</title>
        <authorList>
            <person name="Beliveau C."/>
            <person name="Gagne P."/>
            <person name="Picq S."/>
            <person name="Vernygora O."/>
            <person name="Keeling C.I."/>
            <person name="Pinkney K."/>
            <person name="Doucet D."/>
            <person name="Wen F."/>
            <person name="Johnston J.S."/>
            <person name="Maaroufi H."/>
            <person name="Boyle B."/>
            <person name="Laroche J."/>
            <person name="Dewar K."/>
            <person name="Juretic N."/>
            <person name="Blackburn G."/>
            <person name="Nisole A."/>
            <person name="Brunet B."/>
            <person name="Brandao M."/>
            <person name="Lumley L."/>
            <person name="Duan J."/>
            <person name="Quan G."/>
            <person name="Lucarotti C.J."/>
            <person name="Roe A.D."/>
            <person name="Sperling F.A.H."/>
            <person name="Levesque R.C."/>
            <person name="Cusson M."/>
        </authorList>
    </citation>
    <scope>NUCLEOTIDE SEQUENCE [LARGE SCALE GENOMIC DNA]</scope>
    <source>
        <strain evidence="1">Glfc:IPQL:Cfum</strain>
    </source>
</reference>
<keyword evidence="2" id="KW-1185">Reference proteome</keyword>
<sequence>MPATVNDSVPPQLLSNSNSTSTAPQPVGRLMYQKSDVAPFNVHVQRMQTSENDNVSLHPVVFGKFLRKNNVSQIVNGSLKRIGRNRVTISFSDFQAANNFLTNPALSASNYKTFIPTFSVTRLGIVRGVPSEWSEEEILENISVPIGCGPILKVRRLKRKVIESGVNELKPTESVVLTFDGQVLPKRIFMCYAALPVDLYIYPTIQCYNCCRFGHVREHSDEATCAAALAKIMVETADNVFPVKKVGGNNIPSPPWWDSECTTAAKGRKEAELAYRESSTNENFDIVLDAIDKAKKLFKKKKFEGWRNFCLSVSPNTNPSVVWNNIKRFRSAFKEDCSSNLPSSLTDEFLDKLAPPTVPEFIPLSPVLDLSGLNGPFTLLELKGAISKTKDSAPGPDEVKVLQYADDLLVYSSHRNAEMASAYLNKSLIHLKSWLDDNGLEISYSKSVVVPFARTRQMEEEWVDEASGEEAEGDDEARVLQPRLLALVRAASGEPEGRAGVWMEHSYARAKSGAGAVRVLLARSTSPGPTELDVVTPPPNPIRVPGDEPPPEIAESDEDETQPDWEARVLALAPTPVYHRLARTAIDALLDFRLARLAGGPNVSASVHRDDARNAARLLRSALAPLWAASGPHGGPVSWLVTTVSAHAGKALGALWREMLCELRGAVPRLAARLVPAPPPPPPDPLDRIGPAVSGSGPGPWLVWVVVGAEEARWPRRLRALLHTHVVRADGGAPAAPEAWCAAGAAAARQALLDVIAEAGASESQKHRENLFTKELDNLFDISHAEAMNQIKFKDDKDFLNDQGGERKMIITSLDKKLKNKIERVEKRKRRAELLRQKVAESLASTSAVPSQELNASFSSSSTDSHKEQDSEEVRFKLSVSVGKKPVEDLSSSSGIFTTHVTSALDRNKISDREAMRLMIPLAAALGQDPASLPISRSTIRRARKKARIEFNAYIRESFEPNYPLVVHWDGKILPDVLESKKVDRLPVLVSGNNSEKLLGVPKLTAGTGENTANAVLRLLEEWNVKDQVQAMSFDTTSANTGVRKGACALLEAGIGRNLLWLACRHHILEIILAKIFTLCFGPSSSPEIPLFKRFREVWKNYSRENYKGLDIDPVIEAFSQSTLEVLAKAVGREKEIRDDYFELIELATIVLNKAPDKIHWRSPGPIHHARWMAKLLYTYKIFLFRDQNVLKLTKRETNAVSRFVKFGALVYTAAWVEAPLAAEAAGNDLQMWKNLVAYEAVDLDIAKAARTVLERHLWYLSDELVGLALFSEKVTPIEKAAIVEGMKIDFSSRLVKGNAATLRSQASLGPFASKRTSQALSLLGIKDSFLKLPVEVWHDNFEYIQGKKRVKNLRVVNDTAERGVKLFEEYNKLLTKNEEEKQIILHVVEHNRKIVSTETTKTSLSPELIFATPERAIVICDTRSRPVIVGGAGAGAALASALLAGSAGVGAGTVRALVLLAPPLLTAEGEATHLHRSELDLPLLVVVGSAGAACARGAALELLGGSGGAARRVLEVRARATRCGCRQGCGDGSACRRLRSTLPWR</sequence>
<evidence type="ECO:0000313" key="1">
    <source>
        <dbReference type="EMBL" id="KAI8442258.1"/>
    </source>
</evidence>
<evidence type="ECO:0000313" key="2">
    <source>
        <dbReference type="Proteomes" id="UP001064048"/>
    </source>
</evidence>
<dbReference type="EMBL" id="CM046109">
    <property type="protein sequence ID" value="KAI8442258.1"/>
    <property type="molecule type" value="Genomic_DNA"/>
</dbReference>
<name>A0ACC0L0K4_CHOFU</name>
<gene>
    <name evidence="1" type="ORF">MSG28_005828</name>
</gene>
<organism evidence="1 2">
    <name type="scientific">Choristoneura fumiferana</name>
    <name type="common">Spruce budworm moth</name>
    <name type="synonym">Archips fumiferana</name>
    <dbReference type="NCBI Taxonomy" id="7141"/>
    <lineage>
        <taxon>Eukaryota</taxon>
        <taxon>Metazoa</taxon>
        <taxon>Ecdysozoa</taxon>
        <taxon>Arthropoda</taxon>
        <taxon>Hexapoda</taxon>
        <taxon>Insecta</taxon>
        <taxon>Pterygota</taxon>
        <taxon>Neoptera</taxon>
        <taxon>Endopterygota</taxon>
        <taxon>Lepidoptera</taxon>
        <taxon>Glossata</taxon>
        <taxon>Ditrysia</taxon>
        <taxon>Tortricoidea</taxon>
        <taxon>Tortricidae</taxon>
        <taxon>Tortricinae</taxon>
        <taxon>Choristoneura</taxon>
    </lineage>
</organism>